<sequence length="147" mass="17085">MKVVTDSRNVLMEVERIEKAFNEIMDVIKPEIWEEEEITSTQFQILKTLSSREKWTVSEIADAMKVRASATTVIIDRLVKRGLVDRYRSDLDRRIVYVQLNETGLVAFHAIQEKRNGVLLKYMSQLTEKQLADMVQCIEHLSSIVKN</sequence>
<dbReference type="KEGG" id="fpn:ABE65_006710"/>
<dbReference type="Proteomes" id="UP000076623">
    <property type="component" value="Chromosome"/>
</dbReference>
<reference evidence="5 6" key="1">
    <citation type="submission" date="2016-04" db="EMBL/GenBank/DDBJ databases">
        <title>Complete genome sequence of Fictibacillus phosphorivorans G25-29, a strain toxic to nematodes.</title>
        <authorList>
            <person name="Zheng Z."/>
        </authorList>
    </citation>
    <scope>NUCLEOTIDE SEQUENCE [LARGE SCALE GENOMIC DNA]</scope>
    <source>
        <strain evidence="5 6">G25-29</strain>
    </source>
</reference>
<dbReference type="InterPro" id="IPR036390">
    <property type="entry name" value="WH_DNA-bd_sf"/>
</dbReference>
<name>A0A160IKZ1_9BACL</name>
<keyword evidence="1" id="KW-0805">Transcription regulation</keyword>
<proteinExistence type="predicted"/>
<feature type="domain" description="HTH marR-type" evidence="4">
    <location>
        <begin position="7"/>
        <end position="143"/>
    </location>
</feature>
<evidence type="ECO:0000256" key="2">
    <source>
        <dbReference type="ARBA" id="ARBA00023125"/>
    </source>
</evidence>
<dbReference type="EMBL" id="CP015378">
    <property type="protein sequence ID" value="ANC76506.1"/>
    <property type="molecule type" value="Genomic_DNA"/>
</dbReference>
<dbReference type="InterPro" id="IPR000835">
    <property type="entry name" value="HTH_MarR-typ"/>
</dbReference>
<evidence type="ECO:0000313" key="6">
    <source>
        <dbReference type="Proteomes" id="UP000076623"/>
    </source>
</evidence>
<dbReference type="AlphaFoldDB" id="A0A160IKZ1"/>
<keyword evidence="3" id="KW-0804">Transcription</keyword>
<evidence type="ECO:0000256" key="1">
    <source>
        <dbReference type="ARBA" id="ARBA00023015"/>
    </source>
</evidence>
<protein>
    <recommendedName>
        <fullName evidence="4">HTH marR-type domain-containing protein</fullName>
    </recommendedName>
</protein>
<dbReference type="STRING" id="1221500.ABE65_006710"/>
<dbReference type="RefSeq" id="WP_082861321.1">
    <property type="nucleotide sequence ID" value="NZ_CP015378.1"/>
</dbReference>
<dbReference type="GO" id="GO:0003677">
    <property type="term" value="F:DNA binding"/>
    <property type="evidence" value="ECO:0007669"/>
    <property type="project" value="UniProtKB-KW"/>
</dbReference>
<dbReference type="Gene3D" id="1.10.10.10">
    <property type="entry name" value="Winged helix-like DNA-binding domain superfamily/Winged helix DNA-binding domain"/>
    <property type="match status" value="1"/>
</dbReference>
<gene>
    <name evidence="5" type="ORF">ABE65_006710</name>
</gene>
<dbReference type="InterPro" id="IPR036388">
    <property type="entry name" value="WH-like_DNA-bd_sf"/>
</dbReference>
<dbReference type="InterPro" id="IPR011991">
    <property type="entry name" value="ArsR-like_HTH"/>
</dbReference>
<dbReference type="PROSITE" id="PS50995">
    <property type="entry name" value="HTH_MARR_2"/>
    <property type="match status" value="1"/>
</dbReference>
<dbReference type="Pfam" id="PF01047">
    <property type="entry name" value="MarR"/>
    <property type="match status" value="1"/>
</dbReference>
<dbReference type="CDD" id="cd00090">
    <property type="entry name" value="HTH_ARSR"/>
    <property type="match status" value="1"/>
</dbReference>
<evidence type="ECO:0000259" key="4">
    <source>
        <dbReference type="PROSITE" id="PS50995"/>
    </source>
</evidence>
<dbReference type="SUPFAM" id="SSF46785">
    <property type="entry name" value="Winged helix' DNA-binding domain"/>
    <property type="match status" value="1"/>
</dbReference>
<keyword evidence="6" id="KW-1185">Reference proteome</keyword>
<accession>A0A160IKZ1</accession>
<dbReference type="SMART" id="SM00347">
    <property type="entry name" value="HTH_MARR"/>
    <property type="match status" value="1"/>
</dbReference>
<dbReference type="PANTHER" id="PTHR42756">
    <property type="entry name" value="TRANSCRIPTIONAL REGULATOR, MARR"/>
    <property type="match status" value="1"/>
</dbReference>
<organism evidence="5 6">
    <name type="scientific">Fictibacillus phosphorivorans</name>
    <dbReference type="NCBI Taxonomy" id="1221500"/>
    <lineage>
        <taxon>Bacteria</taxon>
        <taxon>Bacillati</taxon>
        <taxon>Bacillota</taxon>
        <taxon>Bacilli</taxon>
        <taxon>Bacillales</taxon>
        <taxon>Fictibacillaceae</taxon>
        <taxon>Fictibacillus</taxon>
    </lineage>
</organism>
<dbReference type="PANTHER" id="PTHR42756:SF1">
    <property type="entry name" value="TRANSCRIPTIONAL REPRESSOR OF EMRAB OPERON"/>
    <property type="match status" value="1"/>
</dbReference>
<evidence type="ECO:0000256" key="3">
    <source>
        <dbReference type="ARBA" id="ARBA00023163"/>
    </source>
</evidence>
<keyword evidence="2" id="KW-0238">DNA-binding</keyword>
<dbReference type="GO" id="GO:0003700">
    <property type="term" value="F:DNA-binding transcription factor activity"/>
    <property type="evidence" value="ECO:0007669"/>
    <property type="project" value="InterPro"/>
</dbReference>
<evidence type="ECO:0000313" key="5">
    <source>
        <dbReference type="EMBL" id="ANC76506.1"/>
    </source>
</evidence>